<dbReference type="SUPFAM" id="SSF46785">
    <property type="entry name" value="Winged helix' DNA-binding domain"/>
    <property type="match status" value="2"/>
</dbReference>
<proteinExistence type="predicted"/>
<dbReference type="InterPro" id="IPR000524">
    <property type="entry name" value="Tscrpt_reg_HTH_GntR"/>
</dbReference>
<name>A0ABV4CBE3_9PSEU</name>
<keyword evidence="2" id="KW-0238">DNA-binding</keyword>
<feature type="domain" description="HTH gntR-type" evidence="4">
    <location>
        <begin position="10"/>
        <end position="77"/>
    </location>
</feature>
<dbReference type="Gene3D" id="1.20.120.530">
    <property type="entry name" value="GntR ligand-binding domain-like"/>
    <property type="match status" value="1"/>
</dbReference>
<dbReference type="InterPro" id="IPR036388">
    <property type="entry name" value="WH-like_DNA-bd_sf"/>
</dbReference>
<evidence type="ECO:0000313" key="6">
    <source>
        <dbReference type="Proteomes" id="UP001564626"/>
    </source>
</evidence>
<dbReference type="RefSeq" id="WP_345361295.1">
    <property type="nucleotide sequence ID" value="NZ_BAABII010000005.1"/>
</dbReference>
<dbReference type="Pfam" id="PF07729">
    <property type="entry name" value="FCD"/>
    <property type="match status" value="1"/>
</dbReference>
<evidence type="ECO:0000256" key="3">
    <source>
        <dbReference type="ARBA" id="ARBA00023163"/>
    </source>
</evidence>
<gene>
    <name evidence="5" type="ORF">AB8O55_01615</name>
</gene>
<keyword evidence="1" id="KW-0805">Transcription regulation</keyword>
<organism evidence="5 6">
    <name type="scientific">Saccharopolyspora cebuensis</name>
    <dbReference type="NCBI Taxonomy" id="418759"/>
    <lineage>
        <taxon>Bacteria</taxon>
        <taxon>Bacillati</taxon>
        <taxon>Actinomycetota</taxon>
        <taxon>Actinomycetes</taxon>
        <taxon>Pseudonocardiales</taxon>
        <taxon>Pseudonocardiaceae</taxon>
        <taxon>Saccharopolyspora</taxon>
    </lineage>
</organism>
<protein>
    <submittedName>
        <fullName evidence="5">GntR family transcriptional regulator</fullName>
    </submittedName>
</protein>
<dbReference type="Pfam" id="PF00392">
    <property type="entry name" value="GntR"/>
    <property type="match status" value="1"/>
</dbReference>
<dbReference type="Proteomes" id="UP001564626">
    <property type="component" value="Unassembled WGS sequence"/>
</dbReference>
<sequence>MAHGDERDEETMAPTIAMQVIDLVRRSGLDRGAHVREQWVADSLEISRSPVRKALAYLAELGLVTREPNRGYFLNRAAGELAHVDLAAEVDAEEAAYFRIGDDHLTGRFGGEFTTAEVSRRYGLTTREAERVLGRMEREDLVRRRPGRGWAFQHALATPAAHDQSYRFRMIVEPAALLEPDFRVDAEKFALHRGQQEALLRGDALLLPRGELFRINAEFHEMVVGCAGNAYLLESVCRVNRVRRLIEYRHQTDRQRLVRQAEEHLALLDLLERGDREAAARFLHGHLDEVRARKTGLPGADS</sequence>
<dbReference type="SMART" id="SM00895">
    <property type="entry name" value="FCD"/>
    <property type="match status" value="1"/>
</dbReference>
<reference evidence="5 6" key="1">
    <citation type="submission" date="2024-08" db="EMBL/GenBank/DDBJ databases">
        <title>Genome mining of Saccharopolyspora cebuensis PGLac3 from Nigerian medicinal plant.</title>
        <authorList>
            <person name="Ezeobiora C.E."/>
            <person name="Igbokwe N.H."/>
            <person name="Amin D.H."/>
            <person name="Mendie U.E."/>
        </authorList>
    </citation>
    <scope>NUCLEOTIDE SEQUENCE [LARGE SCALE GENOMIC DNA]</scope>
    <source>
        <strain evidence="5 6">PGLac3</strain>
    </source>
</reference>
<dbReference type="PANTHER" id="PTHR43537:SF5">
    <property type="entry name" value="UXU OPERON TRANSCRIPTIONAL REGULATOR"/>
    <property type="match status" value="1"/>
</dbReference>
<evidence type="ECO:0000256" key="2">
    <source>
        <dbReference type="ARBA" id="ARBA00023125"/>
    </source>
</evidence>
<dbReference type="InterPro" id="IPR036390">
    <property type="entry name" value="WH_DNA-bd_sf"/>
</dbReference>
<dbReference type="Gene3D" id="1.10.10.10">
    <property type="entry name" value="Winged helix-like DNA-binding domain superfamily/Winged helix DNA-binding domain"/>
    <property type="match status" value="1"/>
</dbReference>
<dbReference type="EMBL" id="JBGEHV010000002">
    <property type="protein sequence ID" value="MEY8038084.1"/>
    <property type="molecule type" value="Genomic_DNA"/>
</dbReference>
<accession>A0ABV4CBE3</accession>
<dbReference type="PROSITE" id="PS50949">
    <property type="entry name" value="HTH_GNTR"/>
    <property type="match status" value="1"/>
</dbReference>
<dbReference type="SMART" id="SM00345">
    <property type="entry name" value="HTH_GNTR"/>
    <property type="match status" value="1"/>
</dbReference>
<keyword evidence="6" id="KW-1185">Reference proteome</keyword>
<dbReference type="InterPro" id="IPR008920">
    <property type="entry name" value="TF_FadR/GntR_C"/>
</dbReference>
<comment type="caution">
    <text evidence="5">The sequence shown here is derived from an EMBL/GenBank/DDBJ whole genome shotgun (WGS) entry which is preliminary data.</text>
</comment>
<evidence type="ECO:0000259" key="4">
    <source>
        <dbReference type="PROSITE" id="PS50949"/>
    </source>
</evidence>
<evidence type="ECO:0000256" key="1">
    <source>
        <dbReference type="ARBA" id="ARBA00023015"/>
    </source>
</evidence>
<dbReference type="SUPFAM" id="SSF48008">
    <property type="entry name" value="GntR ligand-binding domain-like"/>
    <property type="match status" value="1"/>
</dbReference>
<keyword evidence="3" id="KW-0804">Transcription</keyword>
<evidence type="ECO:0000313" key="5">
    <source>
        <dbReference type="EMBL" id="MEY8038084.1"/>
    </source>
</evidence>
<dbReference type="PANTHER" id="PTHR43537">
    <property type="entry name" value="TRANSCRIPTIONAL REGULATOR, GNTR FAMILY"/>
    <property type="match status" value="1"/>
</dbReference>
<dbReference type="InterPro" id="IPR011711">
    <property type="entry name" value="GntR_C"/>
</dbReference>